<organism evidence="2 3">
    <name type="scientific">Mikania micrantha</name>
    <name type="common">bitter vine</name>
    <dbReference type="NCBI Taxonomy" id="192012"/>
    <lineage>
        <taxon>Eukaryota</taxon>
        <taxon>Viridiplantae</taxon>
        <taxon>Streptophyta</taxon>
        <taxon>Embryophyta</taxon>
        <taxon>Tracheophyta</taxon>
        <taxon>Spermatophyta</taxon>
        <taxon>Magnoliopsida</taxon>
        <taxon>eudicotyledons</taxon>
        <taxon>Gunneridae</taxon>
        <taxon>Pentapetalae</taxon>
        <taxon>asterids</taxon>
        <taxon>campanulids</taxon>
        <taxon>Asterales</taxon>
        <taxon>Asteraceae</taxon>
        <taxon>Asteroideae</taxon>
        <taxon>Heliantheae alliance</taxon>
        <taxon>Eupatorieae</taxon>
        <taxon>Mikania</taxon>
    </lineage>
</organism>
<name>A0A5N6PCR5_9ASTR</name>
<keyword evidence="1" id="KW-1133">Transmembrane helix</keyword>
<dbReference type="EMBL" id="SZYD01000005">
    <property type="protein sequence ID" value="KAD6119961.1"/>
    <property type="molecule type" value="Genomic_DNA"/>
</dbReference>
<comment type="caution">
    <text evidence="2">The sequence shown here is derived from an EMBL/GenBank/DDBJ whole genome shotgun (WGS) entry which is preliminary data.</text>
</comment>
<keyword evidence="3" id="KW-1185">Reference proteome</keyword>
<reference evidence="2 3" key="1">
    <citation type="submission" date="2019-05" db="EMBL/GenBank/DDBJ databases">
        <title>Mikania micrantha, genome provides insights into the molecular mechanism of rapid growth.</title>
        <authorList>
            <person name="Liu B."/>
        </authorList>
    </citation>
    <scope>NUCLEOTIDE SEQUENCE [LARGE SCALE GENOMIC DNA]</scope>
    <source>
        <strain evidence="2">NLD-2019</strain>
        <tissue evidence="2">Leaf</tissue>
    </source>
</reference>
<sequence>MSRKVECRDDLSSKLRPREFPCGFHDYLTGRRRLVKVSVSLSDKMSGKVTTINLSSQQRTGKGFVGLPGGVIREGLNSDDEYSTFIDANRHAKVPSTDNKSSFAWANVERLYLHFLTSEHAPLTFIKLKVIFSMPLIYFLIFLAIMLLFAYAIADPSYIEYACDFEYYAFSIAKVIELMSTKCNKHNV</sequence>
<evidence type="ECO:0000313" key="2">
    <source>
        <dbReference type="EMBL" id="KAD6119961.1"/>
    </source>
</evidence>
<feature type="transmembrane region" description="Helical" evidence="1">
    <location>
        <begin position="136"/>
        <end position="154"/>
    </location>
</feature>
<protein>
    <submittedName>
        <fullName evidence="2">Uncharacterized protein</fullName>
    </submittedName>
</protein>
<keyword evidence="1" id="KW-0472">Membrane</keyword>
<dbReference type="Proteomes" id="UP000326396">
    <property type="component" value="Linkage Group LG13"/>
</dbReference>
<proteinExistence type="predicted"/>
<dbReference type="AlphaFoldDB" id="A0A5N6PCR5"/>
<evidence type="ECO:0000313" key="3">
    <source>
        <dbReference type="Proteomes" id="UP000326396"/>
    </source>
</evidence>
<evidence type="ECO:0000256" key="1">
    <source>
        <dbReference type="SAM" id="Phobius"/>
    </source>
</evidence>
<gene>
    <name evidence="2" type="ORF">E3N88_11232</name>
</gene>
<accession>A0A5N6PCR5</accession>
<keyword evidence="1" id="KW-0812">Transmembrane</keyword>